<evidence type="ECO:0000313" key="3">
    <source>
        <dbReference type="Proteomes" id="UP001162030"/>
    </source>
</evidence>
<dbReference type="EMBL" id="OX458333">
    <property type="protein sequence ID" value="CAI8959692.1"/>
    <property type="molecule type" value="Genomic_DNA"/>
</dbReference>
<reference evidence="2 3" key="1">
    <citation type="submission" date="2023-03" db="EMBL/GenBank/DDBJ databases">
        <authorList>
            <person name="Pearce D."/>
        </authorList>
    </citation>
    <scope>NUCLEOTIDE SEQUENCE [LARGE SCALE GENOMIC DNA]</scope>
    <source>
        <strain evidence="2">Msz</strain>
    </source>
</reference>
<protein>
    <submittedName>
        <fullName evidence="2">PilZ domain-containing protein</fullName>
    </submittedName>
</protein>
<dbReference type="RefSeq" id="WP_156912693.1">
    <property type="nucleotide sequence ID" value="NZ_OX458333.1"/>
</dbReference>
<accession>A0ABN8XEE5</accession>
<dbReference type="SUPFAM" id="SSF141371">
    <property type="entry name" value="PilZ domain-like"/>
    <property type="match status" value="1"/>
</dbReference>
<dbReference type="Proteomes" id="UP001162030">
    <property type="component" value="Chromosome"/>
</dbReference>
<organism evidence="2 3">
    <name type="scientific">Methylocaldum szegediense</name>
    <dbReference type="NCBI Taxonomy" id="73780"/>
    <lineage>
        <taxon>Bacteria</taxon>
        <taxon>Pseudomonadati</taxon>
        <taxon>Pseudomonadota</taxon>
        <taxon>Gammaproteobacteria</taxon>
        <taxon>Methylococcales</taxon>
        <taxon>Methylococcaceae</taxon>
        <taxon>Methylocaldum</taxon>
    </lineage>
</organism>
<keyword evidence="3" id="KW-1185">Reference proteome</keyword>
<sequence length="107" mass="11814">MKTKTVFPGDRRIAPRSMSSVLTYLIPPAGSPLRGITKNLSRSGFFLQTPVRAETAVGTSAMVVFAVVRGKVVRLLRYPVIVKRESQQGYGLAFGRTLWSTAAFRRL</sequence>
<dbReference type="Pfam" id="PF07238">
    <property type="entry name" value="PilZ"/>
    <property type="match status" value="1"/>
</dbReference>
<feature type="domain" description="PilZ" evidence="1">
    <location>
        <begin position="11"/>
        <end position="94"/>
    </location>
</feature>
<gene>
    <name evidence="2" type="ORF">MSZNOR_4633</name>
</gene>
<dbReference type="InterPro" id="IPR009875">
    <property type="entry name" value="PilZ_domain"/>
</dbReference>
<evidence type="ECO:0000259" key="1">
    <source>
        <dbReference type="Pfam" id="PF07238"/>
    </source>
</evidence>
<name>A0ABN8XEE5_9GAMM</name>
<proteinExistence type="predicted"/>
<evidence type="ECO:0000313" key="2">
    <source>
        <dbReference type="EMBL" id="CAI8959692.1"/>
    </source>
</evidence>